<dbReference type="EMBL" id="MIPT01000001">
    <property type="protein sequence ID" value="OHT21255.1"/>
    <property type="molecule type" value="Genomic_DNA"/>
</dbReference>
<dbReference type="InterPro" id="IPR003607">
    <property type="entry name" value="HD/PDEase_dom"/>
</dbReference>
<protein>
    <recommendedName>
        <fullName evidence="2">Deoxyguanosinetriphosphate triphosphohydrolase-like protein</fullName>
    </recommendedName>
</protein>
<dbReference type="GO" id="GO:0006203">
    <property type="term" value="P:dGTP catabolic process"/>
    <property type="evidence" value="ECO:0007669"/>
    <property type="project" value="TreeGrafter"/>
</dbReference>
<dbReference type="GO" id="GO:0008832">
    <property type="term" value="F:dGTPase activity"/>
    <property type="evidence" value="ECO:0007669"/>
    <property type="project" value="TreeGrafter"/>
</dbReference>
<proteinExistence type="inferred from homology"/>
<evidence type="ECO:0000313" key="5">
    <source>
        <dbReference type="EMBL" id="OHT21255.1"/>
    </source>
</evidence>
<name>A0A1S1HGA7_9SPHN</name>
<dbReference type="SUPFAM" id="SSF109604">
    <property type="entry name" value="HD-domain/PDEase-like"/>
    <property type="match status" value="1"/>
</dbReference>
<dbReference type="NCBIfam" id="NF002328">
    <property type="entry name" value="PRK01286.1-3"/>
    <property type="match status" value="1"/>
</dbReference>
<gene>
    <name evidence="5" type="primary">dgt</name>
    <name evidence="5" type="ORF">BHE75_03261</name>
</gene>
<keyword evidence="1 2" id="KW-0378">Hydrolase</keyword>
<evidence type="ECO:0000256" key="2">
    <source>
        <dbReference type="HAMAP-Rule" id="MF_01212"/>
    </source>
</evidence>
<evidence type="ECO:0000259" key="4">
    <source>
        <dbReference type="PROSITE" id="PS51831"/>
    </source>
</evidence>
<dbReference type="PANTHER" id="PTHR11373">
    <property type="entry name" value="DEOXYNUCLEOSIDE TRIPHOSPHATE TRIPHOSPHOHYDROLASE"/>
    <property type="match status" value="1"/>
</dbReference>
<dbReference type="Gene3D" id="1.10.3210.10">
    <property type="entry name" value="Hypothetical protein af1432"/>
    <property type="match status" value="1"/>
</dbReference>
<dbReference type="InterPro" id="IPR050135">
    <property type="entry name" value="dGTPase-like"/>
</dbReference>
<dbReference type="Pfam" id="PF13286">
    <property type="entry name" value="HD_assoc"/>
    <property type="match status" value="1"/>
</dbReference>
<comment type="similarity">
    <text evidence="2">Belongs to the dGTPase family. Type 2 subfamily.</text>
</comment>
<comment type="caution">
    <text evidence="5">The sequence shown here is derived from an EMBL/GenBank/DDBJ whole genome shotgun (WGS) entry which is preliminary data.</text>
</comment>
<evidence type="ECO:0000313" key="6">
    <source>
        <dbReference type="Proteomes" id="UP000179467"/>
    </source>
</evidence>
<dbReference type="NCBIfam" id="NF002326">
    <property type="entry name" value="PRK01286.1-1"/>
    <property type="match status" value="1"/>
</dbReference>
<dbReference type="InterPro" id="IPR026875">
    <property type="entry name" value="PHydrolase_assoc_dom"/>
</dbReference>
<dbReference type="CDD" id="cd00077">
    <property type="entry name" value="HDc"/>
    <property type="match status" value="1"/>
</dbReference>
<dbReference type="NCBIfam" id="TIGR01353">
    <property type="entry name" value="dGTP_triPase"/>
    <property type="match status" value="1"/>
</dbReference>
<feature type="compositionally biased region" description="Basic and acidic residues" evidence="3">
    <location>
        <begin position="25"/>
        <end position="41"/>
    </location>
</feature>
<dbReference type="InterPro" id="IPR006261">
    <property type="entry name" value="dGTPase"/>
</dbReference>
<feature type="domain" description="HD" evidence="4">
    <location>
        <begin position="74"/>
        <end position="209"/>
    </location>
</feature>
<dbReference type="HAMAP" id="MF_01212">
    <property type="entry name" value="dGTPase_type2"/>
    <property type="match status" value="1"/>
</dbReference>
<dbReference type="SMART" id="SM00471">
    <property type="entry name" value="HDc"/>
    <property type="match status" value="1"/>
</dbReference>
<dbReference type="InterPro" id="IPR023023">
    <property type="entry name" value="dNTPase_2"/>
</dbReference>
<dbReference type="Pfam" id="PF01966">
    <property type="entry name" value="HD"/>
    <property type="match status" value="1"/>
</dbReference>
<dbReference type="PANTHER" id="PTHR11373:SF43">
    <property type="entry name" value="DEOXYGUANOSINETRIPHOSPHATE TRIPHOSPHOHYDROLASE-LIKE PROTEIN"/>
    <property type="match status" value="1"/>
</dbReference>
<sequence length="395" mass="43063">MPGMGPRMSRLASYASDPARSRGRAHAEAGGETRGPRDAFQRDRDRIIHSIAFRRLRHKTQVFVAPDGDHFRVRLTHSLEVAQIGRTIARALGLNEDLTEALCLAHDIGHPPFGHSGEDALKAATADAGGFDHNAHTLRILTRLETPYPGWDGLNLSWETLEGLAKHNGPVVAATWAMVEADAAFPLDLSTFASLEAQVAAIADDIAYDNHDIDDGLRAGLIALDDVIAQPLVAPGWARVVARHPHAPRGRLIAELIREQIGRMVTDLLDATRVRLADIAPGSVEAVRAAGRPIVGFSDAMAADERAFKRFMYARLYHHPSQLHVAAEAGRIVAGLAAAYRADPKLLPDHWRETLPEAEPARTRHIADFIAGMTDRYAVARHREVVGPVEMPEGL</sequence>
<accession>A0A1S1HGA7</accession>
<dbReference type="InterPro" id="IPR006674">
    <property type="entry name" value="HD_domain"/>
</dbReference>
<evidence type="ECO:0000256" key="3">
    <source>
        <dbReference type="SAM" id="MobiDB-lite"/>
    </source>
</evidence>
<dbReference type="Proteomes" id="UP000179467">
    <property type="component" value="Unassembled WGS sequence"/>
</dbReference>
<feature type="region of interest" description="Disordered" evidence="3">
    <location>
        <begin position="1"/>
        <end position="41"/>
    </location>
</feature>
<reference evidence="5 6" key="1">
    <citation type="submission" date="2016-09" db="EMBL/GenBank/DDBJ databases">
        <title>Metabolic pathway, cell adaptation mechanisms and a novel monoxygenase revealed through proteogenomic-transcription analysis of a Sphingomonas haloaromaticamans strain degrading the fungicide ortho-phenylphenol.</title>
        <authorList>
            <person name="Perruchon C."/>
            <person name="Papadopoulou E.S."/>
            <person name="Rousidou C."/>
            <person name="Vasileiadis S."/>
            <person name="Tanou G."/>
            <person name="Amoutzias G."/>
            <person name="Molassiotis A."/>
            <person name="Karpouzas D.G."/>
        </authorList>
    </citation>
    <scope>NUCLEOTIDE SEQUENCE [LARGE SCALE GENOMIC DNA]</scope>
    <source>
        <strain evidence="5 6">P3</strain>
    </source>
</reference>
<dbReference type="PROSITE" id="PS51831">
    <property type="entry name" value="HD"/>
    <property type="match status" value="1"/>
</dbReference>
<keyword evidence="6" id="KW-1185">Reference proteome</keyword>
<organism evidence="5 6">
    <name type="scientific">Edaphosphingomonas haloaromaticamans</name>
    <dbReference type="NCBI Taxonomy" id="653954"/>
    <lineage>
        <taxon>Bacteria</taxon>
        <taxon>Pseudomonadati</taxon>
        <taxon>Pseudomonadota</taxon>
        <taxon>Alphaproteobacteria</taxon>
        <taxon>Sphingomonadales</taxon>
        <taxon>Rhizorhabdaceae</taxon>
        <taxon>Edaphosphingomonas</taxon>
    </lineage>
</organism>
<evidence type="ECO:0000256" key="1">
    <source>
        <dbReference type="ARBA" id="ARBA00022801"/>
    </source>
</evidence>
<dbReference type="AlphaFoldDB" id="A0A1S1HGA7"/>